<evidence type="ECO:0000256" key="6">
    <source>
        <dbReference type="ARBA" id="ARBA00023175"/>
    </source>
</evidence>
<dbReference type="InterPro" id="IPR036961">
    <property type="entry name" value="Kinesin_motor_dom_sf"/>
</dbReference>
<keyword evidence="9" id="KW-0175">Coiled coil</keyword>
<feature type="compositionally biased region" description="Polar residues" evidence="10">
    <location>
        <begin position="1303"/>
        <end position="1313"/>
    </location>
</feature>
<dbReference type="InterPro" id="IPR047149">
    <property type="entry name" value="KIF11-like"/>
</dbReference>
<feature type="coiled-coil region" evidence="9">
    <location>
        <begin position="500"/>
        <end position="554"/>
    </location>
</feature>
<dbReference type="InterPro" id="IPR019821">
    <property type="entry name" value="Kinesin_motor_CS"/>
</dbReference>
<protein>
    <submittedName>
        <fullName evidence="12">Kinesin family member 11</fullName>
    </submittedName>
</protein>
<dbReference type="GeneID" id="20037319"/>
<feature type="binding site" evidence="8">
    <location>
        <begin position="109"/>
        <end position="116"/>
    </location>
    <ligand>
        <name>ATP</name>
        <dbReference type="ChEBI" id="CHEBI:30616"/>
    </ligand>
</feature>
<feature type="region of interest" description="Disordered" evidence="10">
    <location>
        <begin position="1294"/>
        <end position="1331"/>
    </location>
</feature>
<dbReference type="SUPFAM" id="SSF52540">
    <property type="entry name" value="P-loop containing nucleoside triphosphate hydrolases"/>
    <property type="match status" value="1"/>
</dbReference>
<dbReference type="GO" id="GO:0090307">
    <property type="term" value="P:mitotic spindle assembly"/>
    <property type="evidence" value="ECO:0007669"/>
    <property type="project" value="TreeGrafter"/>
</dbReference>
<feature type="region of interest" description="Disordered" evidence="10">
    <location>
        <begin position="1376"/>
        <end position="1404"/>
    </location>
</feature>
<keyword evidence="7" id="KW-0206">Cytoskeleton</keyword>
<evidence type="ECO:0000256" key="9">
    <source>
        <dbReference type="SAM" id="Coils"/>
    </source>
</evidence>
<keyword evidence="4 8" id="KW-0547">Nucleotide-binding</keyword>
<proteinExistence type="inferred from homology"/>
<gene>
    <name evidence="12" type="ORF">C922_02045</name>
</gene>
<evidence type="ECO:0000313" key="13">
    <source>
        <dbReference type="Proteomes" id="UP000030640"/>
    </source>
</evidence>
<feature type="region of interest" description="Disordered" evidence="10">
    <location>
        <begin position="753"/>
        <end position="787"/>
    </location>
</feature>
<dbReference type="OrthoDB" id="3176171at2759"/>
<dbReference type="Pfam" id="PF00225">
    <property type="entry name" value="Kinesin"/>
    <property type="match status" value="1"/>
</dbReference>
<feature type="compositionally biased region" description="Polar residues" evidence="10">
    <location>
        <begin position="753"/>
        <end position="772"/>
    </location>
</feature>
<evidence type="ECO:0000256" key="10">
    <source>
        <dbReference type="SAM" id="MobiDB-lite"/>
    </source>
</evidence>
<evidence type="ECO:0000256" key="1">
    <source>
        <dbReference type="ARBA" id="ARBA00004245"/>
    </source>
</evidence>
<dbReference type="Gene3D" id="3.40.850.10">
    <property type="entry name" value="Kinesin motor domain"/>
    <property type="match status" value="2"/>
</dbReference>
<dbReference type="GO" id="GO:0007018">
    <property type="term" value="P:microtubule-based movement"/>
    <property type="evidence" value="ECO:0007669"/>
    <property type="project" value="InterPro"/>
</dbReference>
<feature type="compositionally biased region" description="Basic and acidic residues" evidence="10">
    <location>
        <begin position="254"/>
        <end position="267"/>
    </location>
</feature>
<keyword evidence="13" id="KW-1185">Reference proteome</keyword>
<name>W7AE13_9APIC</name>
<dbReference type="EMBL" id="KI965466">
    <property type="protein sequence ID" value="EUD67339.1"/>
    <property type="molecule type" value="Genomic_DNA"/>
</dbReference>
<dbReference type="InterPro" id="IPR027417">
    <property type="entry name" value="P-loop_NTPase"/>
</dbReference>
<feature type="coiled-coil region" evidence="9">
    <location>
        <begin position="852"/>
        <end position="893"/>
    </location>
</feature>
<dbReference type="PANTHER" id="PTHR47970:SF12">
    <property type="entry name" value="KINESIN FAMILY MEMBER 11"/>
    <property type="match status" value="1"/>
</dbReference>
<dbReference type="VEuPathDB" id="PlasmoDB:C922_02045"/>
<evidence type="ECO:0000259" key="11">
    <source>
        <dbReference type="PROSITE" id="PS50067"/>
    </source>
</evidence>
<dbReference type="GO" id="GO:0008574">
    <property type="term" value="F:plus-end-directed microtubule motor activity"/>
    <property type="evidence" value="ECO:0007669"/>
    <property type="project" value="TreeGrafter"/>
</dbReference>
<evidence type="ECO:0000256" key="7">
    <source>
        <dbReference type="ARBA" id="ARBA00023212"/>
    </source>
</evidence>
<keyword evidence="6 8" id="KW-0505">Motor protein</keyword>
<evidence type="ECO:0000256" key="2">
    <source>
        <dbReference type="ARBA" id="ARBA00022490"/>
    </source>
</evidence>
<evidence type="ECO:0000313" key="12">
    <source>
        <dbReference type="EMBL" id="EUD67339.1"/>
    </source>
</evidence>
<dbReference type="GO" id="GO:0072686">
    <property type="term" value="C:mitotic spindle"/>
    <property type="evidence" value="ECO:0007669"/>
    <property type="project" value="TreeGrafter"/>
</dbReference>
<comment type="similarity">
    <text evidence="8">Belongs to the TRAFAC class myosin-kinesin ATPase superfamily. Kinesin family.</text>
</comment>
<evidence type="ECO:0000256" key="4">
    <source>
        <dbReference type="ARBA" id="ARBA00022741"/>
    </source>
</evidence>
<dbReference type="Proteomes" id="UP000030640">
    <property type="component" value="Unassembled WGS sequence"/>
</dbReference>
<dbReference type="RefSeq" id="XP_008815866.1">
    <property type="nucleotide sequence ID" value="XM_008817644.1"/>
</dbReference>
<dbReference type="GO" id="GO:0005876">
    <property type="term" value="C:spindle microtubule"/>
    <property type="evidence" value="ECO:0007669"/>
    <property type="project" value="TreeGrafter"/>
</dbReference>
<dbReference type="PROSITE" id="PS50067">
    <property type="entry name" value="KINESIN_MOTOR_2"/>
    <property type="match status" value="1"/>
</dbReference>
<comment type="subcellular location">
    <subcellularLocation>
        <location evidence="1">Cytoplasm</location>
        <location evidence="1">Cytoskeleton</location>
    </subcellularLocation>
</comment>
<dbReference type="GO" id="GO:0051231">
    <property type="term" value="P:spindle elongation"/>
    <property type="evidence" value="ECO:0007669"/>
    <property type="project" value="TreeGrafter"/>
</dbReference>
<keyword evidence="3" id="KW-0493">Microtubule</keyword>
<feature type="region of interest" description="Disordered" evidence="10">
    <location>
        <begin position="183"/>
        <end position="267"/>
    </location>
</feature>
<dbReference type="InterPro" id="IPR001752">
    <property type="entry name" value="Kinesin_motor_dom"/>
</dbReference>
<reference evidence="12 13" key="1">
    <citation type="submission" date="2013-02" db="EMBL/GenBank/DDBJ databases">
        <title>The Genome Sequence of Plasmodium inui San Antonio 1.</title>
        <authorList>
            <consortium name="The Broad Institute Genome Sequencing Platform"/>
            <consortium name="The Broad Institute Genome Sequencing Center for Infectious Disease"/>
            <person name="Neafsey D."/>
            <person name="Cheeseman I."/>
            <person name="Volkman S."/>
            <person name="Adams J."/>
            <person name="Walker B."/>
            <person name="Young S.K."/>
            <person name="Zeng Q."/>
            <person name="Gargeya S."/>
            <person name="Fitzgerald M."/>
            <person name="Haas B."/>
            <person name="Abouelleil A."/>
            <person name="Alvarado L."/>
            <person name="Arachchi H.M."/>
            <person name="Berlin A.M."/>
            <person name="Chapman S.B."/>
            <person name="Dewar J."/>
            <person name="Goldberg J."/>
            <person name="Griggs A."/>
            <person name="Gujja S."/>
            <person name="Hansen M."/>
            <person name="Howarth C."/>
            <person name="Imamovic A."/>
            <person name="Larimer J."/>
            <person name="McCowan C."/>
            <person name="Murphy C."/>
            <person name="Neiman D."/>
            <person name="Pearson M."/>
            <person name="Priest M."/>
            <person name="Roberts A."/>
            <person name="Saif S."/>
            <person name="Shea T."/>
            <person name="Sisk P."/>
            <person name="Sykes S."/>
            <person name="Wortman J."/>
            <person name="Nusbaum C."/>
            <person name="Birren B."/>
        </authorList>
    </citation>
    <scope>NUCLEOTIDE SEQUENCE [LARGE SCALE GENOMIC DNA]</scope>
    <source>
        <strain evidence="12 13">San Antonio 1</strain>
    </source>
</reference>
<evidence type="ECO:0000256" key="3">
    <source>
        <dbReference type="ARBA" id="ARBA00022701"/>
    </source>
</evidence>
<keyword evidence="5 8" id="KW-0067">ATP-binding</keyword>
<dbReference type="PROSITE" id="PS00411">
    <property type="entry name" value="KINESIN_MOTOR_1"/>
    <property type="match status" value="1"/>
</dbReference>
<dbReference type="PANTHER" id="PTHR47970">
    <property type="entry name" value="KINESIN-LIKE PROTEIN KIF11"/>
    <property type="match status" value="1"/>
</dbReference>
<dbReference type="GO" id="GO:0005524">
    <property type="term" value="F:ATP binding"/>
    <property type="evidence" value="ECO:0007669"/>
    <property type="project" value="UniProtKB-UniRule"/>
</dbReference>
<organism evidence="12 13">
    <name type="scientific">Plasmodium inui San Antonio 1</name>
    <dbReference type="NCBI Taxonomy" id="1237626"/>
    <lineage>
        <taxon>Eukaryota</taxon>
        <taxon>Sar</taxon>
        <taxon>Alveolata</taxon>
        <taxon>Apicomplexa</taxon>
        <taxon>Aconoidasida</taxon>
        <taxon>Haemosporida</taxon>
        <taxon>Plasmodiidae</taxon>
        <taxon>Plasmodium</taxon>
        <taxon>Plasmodium (Plasmodium)</taxon>
    </lineage>
</organism>
<accession>W7AE13</accession>
<dbReference type="GO" id="GO:0008017">
    <property type="term" value="F:microtubule binding"/>
    <property type="evidence" value="ECO:0007669"/>
    <property type="project" value="InterPro"/>
</dbReference>
<sequence>MDGRAKQSTMLRNSYQNDKASCVNIKVIVRCRPLNEKEKNDVNNEEVVKIKDNEVILTLNRNNEIYEKKYSFDYACDKDVDQRTLFNNYVFRIVDEVLEGFNCTLFCYGQTGTGKTYTMEGKILDHLKHNENKKIDLNDSMNSDINYYYELCDSDDTGIIFRVAKRIFDILNRRKEYKSTRLLGGDDEEETSWRRSSFSSEEEEVHTRVASQARVQSHEDVASSAPVPSLGGPVPHGATELSPPKGLSRRGSARRSELFESPQEKREGNSAADIYNVEKNSYDFVIKVSYLEIYNEELCDLLSTSSESNKLKIYEDTTNKNKGLNVDKLEEKCINSFEEIYYLICSAIKKRRTAETSYNKKSSRSHSIFAITLIMKDLNSDGESITKIGKLNLVDLAGSENALKSSYGNLKVRQQESCNINQSLLTLGRVINALIENSSYIPYRDSKLTRLLQDSLGGKTKTFIVATISPSSLCIDETLSTLDYVFRAKNIKNRPEINVKTTKQLKIKDLNNEIEKLKNALNLSREKRGVYLDNEEYNNIQNRLKKNREILLQKEKILFEKSKKIKTLLNKMDYTDDVQNQIVNMMKDVLSKCRNIQLIHDILVNKLSEEKCVTRFLLSEFHHTKGEYQQHVNMLSQTQKTISSLFREKISNLRRKKNQDYSTLNQVCSLITTVLGKAKGDMVLGKQGIMKSLDHLEQLNGEAFLREKHLLNFLLDKVDSMEKHDRNYFLQLGEITREFQACKVDLVDVANRQSSDPLSTQQSGCPASNQPCGSPDSPDSLEKTPQPKCPQTVAMLTALRDLAQCDEARQVLSEVESYHSTQGSTVKETIQNMQNVSQLLHLYLKCSFEKLKKDMKKKVERLNEEWEKLTNLVKQLRSDYESFESSLNKRKEKILETYTTSIREDMNLFESRVMEEIKTVIQRNVKQMNDTVDRKLHLLTTQLHDESKSKFKKMITHSVGTLEAFFQNHEKRSDKHHQDCLQSADLVQKKVNSYYENLDCVFTDVHSQFATEQRRMERNVQNITDTYRNVIQGNNETIAKIAKLLEVKTSNNKKEKEVLYSDLSREVLRERDELDDRKKQIKEFAVRHMEEVNLCNGNYGEHLNKCDSYAGELLQRFRENEADHNEADQNDEFAALPSWDTPLKCEGKDIDAEIERVRSHASETFAHLGDATSGEANMPGVDPLGNASETTDLPPNFRHPYADLHYGQVREEVLKQIEDVSLQKNINFKCLFDKIDENLSLILNENNFGRHRGGSMELSRGDSIGGGGIIIPPPASRLTALPVVPPSLSVSSPHVNDVLPTTGHGNSTSSAASGNVMRKGTPHEQSQKKASGFFPTADAEADLDNGSSKMLSDCNRKEKKTIEAVQGRKLYLTPNELRNPTTKIKPLGNSVGSRKTSPAPKRLKEDVHKGRGIKFLRKSQD</sequence>
<keyword evidence="2" id="KW-0963">Cytoplasm</keyword>
<feature type="domain" description="Kinesin motor" evidence="11">
    <location>
        <begin position="24"/>
        <end position="491"/>
    </location>
</feature>
<dbReference type="SMART" id="SM00129">
    <property type="entry name" value="KISc"/>
    <property type="match status" value="1"/>
</dbReference>
<evidence type="ECO:0000256" key="5">
    <source>
        <dbReference type="ARBA" id="ARBA00022840"/>
    </source>
</evidence>
<evidence type="ECO:0000256" key="8">
    <source>
        <dbReference type="PROSITE-ProRule" id="PRU00283"/>
    </source>
</evidence>
<dbReference type="PRINTS" id="PR00380">
    <property type="entry name" value="KINESINHEAVY"/>
</dbReference>